<evidence type="ECO:0000256" key="1">
    <source>
        <dbReference type="SAM" id="MobiDB-lite"/>
    </source>
</evidence>
<dbReference type="EMBL" id="KV918787">
    <property type="protein sequence ID" value="OSX79649.1"/>
    <property type="molecule type" value="Genomic_DNA"/>
</dbReference>
<dbReference type="Proteomes" id="UP000218209">
    <property type="component" value="Unassembled WGS sequence"/>
</dbReference>
<accession>A0A1X6PFM2</accession>
<feature type="compositionally biased region" description="Low complexity" evidence="1">
    <location>
        <begin position="71"/>
        <end position="92"/>
    </location>
</feature>
<dbReference type="AlphaFoldDB" id="A0A1X6PFM2"/>
<sequence length="99" mass="10556">MAKYVRREIRCLGRLRHAGIPRLKEVLTTADHVLIVMELARGAELLDALAVGGALPRRAPAATPGSSSRPSITRTGGASRTGTSSRRMCWWMRGGGGSS</sequence>
<evidence type="ECO:0008006" key="4">
    <source>
        <dbReference type="Google" id="ProtNLM"/>
    </source>
</evidence>
<organism evidence="2 3">
    <name type="scientific">Porphyra umbilicalis</name>
    <name type="common">Purple laver</name>
    <name type="synonym">Red alga</name>
    <dbReference type="NCBI Taxonomy" id="2786"/>
    <lineage>
        <taxon>Eukaryota</taxon>
        <taxon>Rhodophyta</taxon>
        <taxon>Bangiophyceae</taxon>
        <taxon>Bangiales</taxon>
        <taxon>Bangiaceae</taxon>
        <taxon>Porphyra</taxon>
    </lineage>
</organism>
<dbReference type="Gene3D" id="1.10.510.10">
    <property type="entry name" value="Transferase(Phosphotransferase) domain 1"/>
    <property type="match status" value="1"/>
</dbReference>
<dbReference type="SUPFAM" id="SSF56112">
    <property type="entry name" value="Protein kinase-like (PK-like)"/>
    <property type="match status" value="1"/>
</dbReference>
<gene>
    <name evidence="2" type="ORF">BU14_0072s0007</name>
</gene>
<evidence type="ECO:0000313" key="3">
    <source>
        <dbReference type="Proteomes" id="UP000218209"/>
    </source>
</evidence>
<keyword evidence="3" id="KW-1185">Reference proteome</keyword>
<feature type="region of interest" description="Disordered" evidence="1">
    <location>
        <begin position="57"/>
        <end position="99"/>
    </location>
</feature>
<protein>
    <recommendedName>
        <fullName evidence="4">Protein kinase domain-containing protein</fullName>
    </recommendedName>
</protein>
<name>A0A1X6PFM2_PORUM</name>
<dbReference type="InterPro" id="IPR011009">
    <property type="entry name" value="Kinase-like_dom_sf"/>
</dbReference>
<proteinExistence type="predicted"/>
<reference evidence="2 3" key="1">
    <citation type="submission" date="2017-03" db="EMBL/GenBank/DDBJ databases">
        <title>WGS assembly of Porphyra umbilicalis.</title>
        <authorList>
            <person name="Brawley S.H."/>
            <person name="Blouin N.A."/>
            <person name="Ficko-Blean E."/>
            <person name="Wheeler G.L."/>
            <person name="Lohr M."/>
            <person name="Goodson H.V."/>
            <person name="Jenkins J.W."/>
            <person name="Blaby-Haas C.E."/>
            <person name="Helliwell K.E."/>
            <person name="Chan C."/>
            <person name="Marriage T."/>
            <person name="Bhattacharya D."/>
            <person name="Klein A.S."/>
            <person name="Badis Y."/>
            <person name="Brodie J."/>
            <person name="Cao Y."/>
            <person name="Collen J."/>
            <person name="Dittami S.M."/>
            <person name="Gachon C.M."/>
            <person name="Green B.R."/>
            <person name="Karpowicz S."/>
            <person name="Kim J.W."/>
            <person name="Kudahl U."/>
            <person name="Lin S."/>
            <person name="Michel G."/>
            <person name="Mittag M."/>
            <person name="Olson B.J."/>
            <person name="Pangilinan J."/>
            <person name="Peng Y."/>
            <person name="Qiu H."/>
            <person name="Shu S."/>
            <person name="Singer J.T."/>
            <person name="Smith A.G."/>
            <person name="Sprecher B.N."/>
            <person name="Wagner V."/>
            <person name="Wang W."/>
            <person name="Wang Z.-Y."/>
            <person name="Yan J."/>
            <person name="Yarish C."/>
            <person name="Zoeuner-Riek S."/>
            <person name="Zhuang Y."/>
            <person name="Zou Y."/>
            <person name="Lindquist E.A."/>
            <person name="Grimwood J."/>
            <person name="Barry K."/>
            <person name="Rokhsar D.S."/>
            <person name="Schmutz J."/>
            <person name="Stiller J.W."/>
            <person name="Grossman A.R."/>
            <person name="Prochnik S.E."/>
        </authorList>
    </citation>
    <scope>NUCLEOTIDE SEQUENCE [LARGE SCALE GENOMIC DNA]</scope>
    <source>
        <strain evidence="2">4086291</strain>
    </source>
</reference>
<evidence type="ECO:0000313" key="2">
    <source>
        <dbReference type="EMBL" id="OSX79649.1"/>
    </source>
</evidence>